<evidence type="ECO:0000256" key="9">
    <source>
        <dbReference type="ARBA" id="ARBA00047561"/>
    </source>
</evidence>
<dbReference type="InterPro" id="IPR028161">
    <property type="entry name" value="Met8-like"/>
</dbReference>
<feature type="transmembrane region" description="Helical" evidence="10">
    <location>
        <begin position="241"/>
        <end position="261"/>
    </location>
</feature>
<accession>A0A1G6Q9Z6</accession>
<dbReference type="InterPro" id="IPR006367">
    <property type="entry name" value="Sirohaem_synthase_N"/>
</dbReference>
<dbReference type="GO" id="GO:0019354">
    <property type="term" value="P:siroheme biosynthetic process"/>
    <property type="evidence" value="ECO:0007669"/>
    <property type="project" value="UniProtKB-UniPathway"/>
</dbReference>
<feature type="transmembrane region" description="Helical" evidence="10">
    <location>
        <begin position="508"/>
        <end position="528"/>
    </location>
</feature>
<comment type="catalytic activity">
    <reaction evidence="9">
        <text>precorrin-2 + NAD(+) = sirohydrochlorin + NADH + 2 H(+)</text>
        <dbReference type="Rhea" id="RHEA:15613"/>
        <dbReference type="ChEBI" id="CHEBI:15378"/>
        <dbReference type="ChEBI" id="CHEBI:57540"/>
        <dbReference type="ChEBI" id="CHEBI:57945"/>
        <dbReference type="ChEBI" id="CHEBI:58351"/>
        <dbReference type="ChEBI" id="CHEBI:58827"/>
        <dbReference type="EC" id="1.3.1.76"/>
    </reaction>
</comment>
<evidence type="ECO:0000256" key="6">
    <source>
        <dbReference type="ARBA" id="ARBA00023027"/>
    </source>
</evidence>
<feature type="transmembrane region" description="Helical" evidence="10">
    <location>
        <begin position="481"/>
        <end position="501"/>
    </location>
</feature>
<dbReference type="Gene3D" id="3.40.50.720">
    <property type="entry name" value="NAD(P)-binding Rossmann-like Domain"/>
    <property type="match status" value="1"/>
</dbReference>
<dbReference type="Pfam" id="PF01925">
    <property type="entry name" value="TauE"/>
    <property type="match status" value="1"/>
</dbReference>
<sequence>MTEQQPAYSNGTQETTDNTLFPVFIKLEELRLLIIGGGKVALEKLGAVLTNSPATRIQLVAKEIIPEIKLLAADHIHLQLSERPYAIEDIRQASLVIAAVNDPGTALQIRNDAAAAEKLVNIADKPALCDFYLGSVVKKGHLKIAISTNGKSPTIAKRLRETFTAAIPDEMNDLLDNMQQIRDQLSGHFDHKIKVLNHITKGLAVNGVDSDASFNIDNPSENEVVDSSALVANATRRSTPYLIGIGLFLVLALAIYTLYIFGVSDSILHFLNKDHHMFYWMLLVGFLAEIVAGSMGMGYGVICTTILLMLNVAPPIVSASIHSAESFTTAAGSISHFKLGNVNKKLTKALAIPAVIGAVIGALSLSYLGEKDAKLMKPFIAAYTLYLGVRILMNTFNRKKGKPAPKKVKQKKTNITALGLAGGFIDSFGGGGWGPLVTGTFIKNGRTPRYVIGSSTVAKFILTITSAITFVFTLGIQHWNIVAGLLIGGIITAPFSAMLTAKLPTKKMFAIVGVLVIVMSCITIYRAVFL</sequence>
<dbReference type="GO" id="GO:0043115">
    <property type="term" value="F:precorrin-2 dehydrogenase activity"/>
    <property type="evidence" value="ECO:0007669"/>
    <property type="project" value="UniProtKB-EC"/>
</dbReference>
<dbReference type="STRING" id="1285928.SAMN04487894_104331"/>
<feature type="transmembrane region" description="Helical" evidence="10">
    <location>
        <begin position="349"/>
        <end position="369"/>
    </location>
</feature>
<keyword evidence="4 10" id="KW-1133">Transmembrane helix</keyword>
<dbReference type="PANTHER" id="PTHR35330">
    <property type="entry name" value="SIROHEME BIOSYNTHESIS PROTEIN MET8"/>
    <property type="match status" value="1"/>
</dbReference>
<dbReference type="SUPFAM" id="SSF75615">
    <property type="entry name" value="Siroheme synthase middle domains-like"/>
    <property type="match status" value="1"/>
</dbReference>
<dbReference type="Pfam" id="PF14824">
    <property type="entry name" value="Sirohm_synth_M"/>
    <property type="match status" value="1"/>
</dbReference>
<dbReference type="InterPro" id="IPR036291">
    <property type="entry name" value="NAD(P)-bd_dom_sf"/>
</dbReference>
<comment type="subcellular location">
    <subcellularLocation>
        <location evidence="10">Cell membrane</location>
        <topology evidence="10">Multi-pass membrane protein</topology>
    </subcellularLocation>
    <subcellularLocation>
        <location evidence="1">Membrane</location>
        <topology evidence="1">Multi-pass membrane protein</topology>
    </subcellularLocation>
</comment>
<evidence type="ECO:0000259" key="11">
    <source>
        <dbReference type="Pfam" id="PF14824"/>
    </source>
</evidence>
<dbReference type="OrthoDB" id="45564at2"/>
<dbReference type="InterPro" id="IPR028281">
    <property type="entry name" value="Sirohaem_synthase_central"/>
</dbReference>
<evidence type="ECO:0000256" key="7">
    <source>
        <dbReference type="ARBA" id="ARBA00023136"/>
    </source>
</evidence>
<keyword evidence="10" id="KW-1003">Cell membrane</keyword>
<evidence type="ECO:0000256" key="5">
    <source>
        <dbReference type="ARBA" id="ARBA00023002"/>
    </source>
</evidence>
<dbReference type="SUPFAM" id="SSF51735">
    <property type="entry name" value="NAD(P)-binding Rossmann-fold domains"/>
    <property type="match status" value="1"/>
</dbReference>
<keyword evidence="7 10" id="KW-0472">Membrane</keyword>
<keyword evidence="5" id="KW-0560">Oxidoreductase</keyword>
<evidence type="ECO:0000313" key="12">
    <source>
        <dbReference type="EMBL" id="SDC89159.1"/>
    </source>
</evidence>
<dbReference type="Gene3D" id="3.30.160.110">
    <property type="entry name" value="Siroheme synthase, domain 2"/>
    <property type="match status" value="1"/>
</dbReference>
<evidence type="ECO:0000256" key="2">
    <source>
        <dbReference type="ARBA" id="ARBA00005010"/>
    </source>
</evidence>
<feature type="transmembrane region" description="Helical" evidence="10">
    <location>
        <begin position="375"/>
        <end position="393"/>
    </location>
</feature>
<evidence type="ECO:0000256" key="10">
    <source>
        <dbReference type="RuleBase" id="RU363041"/>
    </source>
</evidence>
<keyword evidence="3 10" id="KW-0812">Transmembrane</keyword>
<reference evidence="13" key="1">
    <citation type="submission" date="2016-10" db="EMBL/GenBank/DDBJ databases">
        <authorList>
            <person name="Varghese N."/>
            <person name="Submissions S."/>
        </authorList>
    </citation>
    <scope>NUCLEOTIDE SEQUENCE [LARGE SCALE GENOMIC DNA]</scope>
    <source>
        <strain evidence="13">DSM 25811 / CCM 8410 / LMG 26954 / E90</strain>
    </source>
</reference>
<gene>
    <name evidence="12" type="ORF">SAMN04487894_104331</name>
</gene>
<name>A0A1G6Q9Z6_NIADE</name>
<dbReference type="EMBL" id="FMZO01000004">
    <property type="protein sequence ID" value="SDC89159.1"/>
    <property type="molecule type" value="Genomic_DNA"/>
</dbReference>
<dbReference type="InterPro" id="IPR002781">
    <property type="entry name" value="TM_pro_TauE-like"/>
</dbReference>
<keyword evidence="8" id="KW-0627">Porphyrin biosynthesis</keyword>
<dbReference type="PANTHER" id="PTHR35330:SF1">
    <property type="entry name" value="SIROHEME BIOSYNTHESIS PROTEIN MET8"/>
    <property type="match status" value="1"/>
</dbReference>
<feature type="transmembrane region" description="Helical" evidence="10">
    <location>
        <begin position="282"/>
        <end position="310"/>
    </location>
</feature>
<feature type="domain" description="Siroheme synthase central" evidence="11">
    <location>
        <begin position="140"/>
        <end position="162"/>
    </location>
</feature>
<keyword evidence="6" id="KW-0520">NAD</keyword>
<evidence type="ECO:0000256" key="4">
    <source>
        <dbReference type="ARBA" id="ARBA00022989"/>
    </source>
</evidence>
<feature type="transmembrane region" description="Helical" evidence="10">
    <location>
        <begin position="450"/>
        <end position="475"/>
    </location>
</feature>
<keyword evidence="13" id="KW-1185">Reference proteome</keyword>
<dbReference type="UniPathway" id="UPA00262">
    <property type="reaction ID" value="UER00222"/>
</dbReference>
<evidence type="ECO:0000256" key="3">
    <source>
        <dbReference type="ARBA" id="ARBA00022692"/>
    </source>
</evidence>
<organism evidence="12 13">
    <name type="scientific">Niabella drilacis (strain DSM 25811 / CCM 8410 / CCUG 62505 / LMG 26954 / E90)</name>
    <dbReference type="NCBI Taxonomy" id="1285928"/>
    <lineage>
        <taxon>Bacteria</taxon>
        <taxon>Pseudomonadati</taxon>
        <taxon>Bacteroidota</taxon>
        <taxon>Chitinophagia</taxon>
        <taxon>Chitinophagales</taxon>
        <taxon>Chitinophagaceae</taxon>
        <taxon>Niabella</taxon>
    </lineage>
</organism>
<evidence type="ECO:0000256" key="8">
    <source>
        <dbReference type="ARBA" id="ARBA00023244"/>
    </source>
</evidence>
<dbReference type="GO" id="GO:0005886">
    <property type="term" value="C:plasma membrane"/>
    <property type="evidence" value="ECO:0007669"/>
    <property type="project" value="UniProtKB-SubCell"/>
</dbReference>
<comment type="pathway">
    <text evidence="2">Porphyrin-containing compound metabolism; siroheme biosynthesis; sirohydrochlorin from precorrin-2: step 1/1.</text>
</comment>
<dbReference type="Pfam" id="PF13241">
    <property type="entry name" value="NAD_binding_7"/>
    <property type="match status" value="1"/>
</dbReference>
<evidence type="ECO:0000256" key="1">
    <source>
        <dbReference type="ARBA" id="ARBA00004141"/>
    </source>
</evidence>
<dbReference type="GO" id="GO:0004325">
    <property type="term" value="F:ferrochelatase activity"/>
    <property type="evidence" value="ECO:0007669"/>
    <property type="project" value="InterPro"/>
</dbReference>
<evidence type="ECO:0000313" key="13">
    <source>
        <dbReference type="Proteomes" id="UP000198757"/>
    </source>
</evidence>
<protein>
    <recommendedName>
        <fullName evidence="10">Probable membrane transporter protein</fullName>
    </recommendedName>
</protein>
<dbReference type="Proteomes" id="UP000198757">
    <property type="component" value="Unassembled WGS sequence"/>
</dbReference>
<proteinExistence type="inferred from homology"/>
<dbReference type="RefSeq" id="WP_090389935.1">
    <property type="nucleotide sequence ID" value="NZ_FMZO01000004.1"/>
</dbReference>
<dbReference type="NCBIfam" id="TIGR01470">
    <property type="entry name" value="cysG_Nterm"/>
    <property type="match status" value="1"/>
</dbReference>
<comment type="similarity">
    <text evidence="10">Belongs to the 4-toluene sulfonate uptake permease (TSUP) (TC 2.A.102) family.</text>
</comment>
<dbReference type="AlphaFoldDB" id="A0A1G6Q9Z6"/>